<reference evidence="3" key="1">
    <citation type="submission" date="2016-09" db="EMBL/GenBank/DDBJ databases">
        <authorList>
            <person name="Gulvik C.A."/>
        </authorList>
    </citation>
    <scope>NUCLEOTIDE SEQUENCE [LARGE SCALE GENOMIC DNA]</scope>
    <source>
        <strain evidence="3">LMG 8895</strain>
    </source>
</reference>
<dbReference type="PANTHER" id="PTHR37817">
    <property type="entry name" value="N-ACETYLTRANSFERASE EIS"/>
    <property type="match status" value="1"/>
</dbReference>
<dbReference type="RefSeq" id="WP_069661650.1">
    <property type="nucleotide sequence ID" value="NZ_JBHUJJ010000001.1"/>
</dbReference>
<dbReference type="InterPro" id="IPR041380">
    <property type="entry name" value="Acetyltransf_17"/>
</dbReference>
<dbReference type="InterPro" id="IPR016181">
    <property type="entry name" value="Acyl_CoA_acyltransferase"/>
</dbReference>
<dbReference type="Gene3D" id="3.30.1050.10">
    <property type="entry name" value="SCP2 sterol-binding domain"/>
    <property type="match status" value="1"/>
</dbReference>
<evidence type="ECO:0000313" key="3">
    <source>
        <dbReference type="Proteomes" id="UP000095094"/>
    </source>
</evidence>
<dbReference type="Gene3D" id="3.40.630.30">
    <property type="match status" value="2"/>
</dbReference>
<evidence type="ECO:0000259" key="1">
    <source>
        <dbReference type="PROSITE" id="PS51186"/>
    </source>
</evidence>
<accession>A0A1E5H6R6</accession>
<dbReference type="GO" id="GO:0034069">
    <property type="term" value="F:aminoglycoside N-acetyltransferase activity"/>
    <property type="evidence" value="ECO:0007669"/>
    <property type="project" value="TreeGrafter"/>
</dbReference>
<dbReference type="PROSITE" id="PS51186">
    <property type="entry name" value="GNAT"/>
    <property type="match status" value="1"/>
</dbReference>
<comment type="caution">
    <text evidence="2">The sequence shown here is derived from an EMBL/GenBank/DDBJ whole genome shotgun (WGS) entry which is preliminary data.</text>
</comment>
<dbReference type="Pfam" id="PF13527">
    <property type="entry name" value="Acetyltransf_9"/>
    <property type="match status" value="1"/>
</dbReference>
<dbReference type="InterPro" id="IPR036527">
    <property type="entry name" value="SCP2_sterol-bd_dom_sf"/>
</dbReference>
<dbReference type="InterPro" id="IPR051554">
    <property type="entry name" value="Acetyltransferase_Eis"/>
</dbReference>
<dbReference type="Pfam" id="PF17668">
    <property type="entry name" value="Acetyltransf_17"/>
    <property type="match status" value="1"/>
</dbReference>
<dbReference type="PANTHER" id="PTHR37817:SF1">
    <property type="entry name" value="N-ACETYLTRANSFERASE EIS"/>
    <property type="match status" value="1"/>
</dbReference>
<dbReference type="InterPro" id="IPR025559">
    <property type="entry name" value="Eis_dom"/>
</dbReference>
<proteinExistence type="predicted"/>
<dbReference type="EMBL" id="MIJY01000001">
    <property type="protein sequence ID" value="OEG20340.1"/>
    <property type="molecule type" value="Genomic_DNA"/>
</dbReference>
<feature type="domain" description="N-acetyltransferase" evidence="1">
    <location>
        <begin position="3"/>
        <end position="140"/>
    </location>
</feature>
<dbReference type="OrthoDB" id="9768284at2"/>
<dbReference type="GO" id="GO:0030649">
    <property type="term" value="P:aminoglycoside antibiotic catabolic process"/>
    <property type="evidence" value="ECO:0007669"/>
    <property type="project" value="TreeGrafter"/>
</dbReference>
<dbReference type="Pfam" id="PF13530">
    <property type="entry name" value="SCP2_2"/>
    <property type="match status" value="1"/>
</dbReference>
<sequence>MEREIRRIGKTEIDEMFDLAAYAFNAEKTEKRKEHFEQIITNSQNYGCFSEGKLMSQVVSTPFKVAFHGAVYPMAGIGCVSSYPEYRGQGAISAIMSKLLSDLAAQEVALAYLAPFSYPFYRKYGFEQLFEQISYTIKASDWPNVSVGSGKMKRVTFEEIKPICQRIYASLEKNQRGGMIREAWWLDYSIGSDDKNRFAVYEDESGTPAGYIIYQSNVERFTIKEWGFLTKQAFQAIIGFIGSHNGSSKEFYLETGFTGQNFSYLMPAPLIDMKVTPFMMGRIVAMDSFLSMYPFALGKEETYYLKVEDTYASWNEGIWKLMIDASGKGTVKKCSEEFIATEVLSGTIQTWTQFFMGYRTGEDLLFYEKILGAADLLHSLERRVVKTVPVLEEYF</sequence>
<evidence type="ECO:0000313" key="2">
    <source>
        <dbReference type="EMBL" id="OEG20340.1"/>
    </source>
</evidence>
<keyword evidence="3" id="KW-1185">Reference proteome</keyword>
<name>A0A1E5H6R6_9ENTE</name>
<dbReference type="SUPFAM" id="SSF55718">
    <property type="entry name" value="SCP-like"/>
    <property type="match status" value="1"/>
</dbReference>
<keyword evidence="2" id="KW-0808">Transferase</keyword>
<dbReference type="Proteomes" id="UP000095094">
    <property type="component" value="Unassembled WGS sequence"/>
</dbReference>
<dbReference type="AlphaFoldDB" id="A0A1E5H6R6"/>
<protein>
    <submittedName>
        <fullName evidence="2">GNAT family N-acetyltransferase</fullName>
    </submittedName>
</protein>
<gene>
    <name evidence="2" type="ORF">BCR25_00500</name>
</gene>
<organism evidence="2 3">
    <name type="scientific">Enterococcus termitis</name>
    <dbReference type="NCBI Taxonomy" id="332950"/>
    <lineage>
        <taxon>Bacteria</taxon>
        <taxon>Bacillati</taxon>
        <taxon>Bacillota</taxon>
        <taxon>Bacilli</taxon>
        <taxon>Lactobacillales</taxon>
        <taxon>Enterococcaceae</taxon>
        <taxon>Enterococcus</taxon>
    </lineage>
</organism>
<dbReference type="SUPFAM" id="SSF55729">
    <property type="entry name" value="Acyl-CoA N-acyltransferases (Nat)"/>
    <property type="match status" value="1"/>
</dbReference>
<dbReference type="InterPro" id="IPR000182">
    <property type="entry name" value="GNAT_dom"/>
</dbReference>